<reference evidence="2 3" key="1">
    <citation type="journal article" date="2016" name="Genome Biol. Evol.">
        <title>Divergent and convergent evolution of fungal pathogenicity.</title>
        <authorList>
            <person name="Shang Y."/>
            <person name="Xiao G."/>
            <person name="Zheng P."/>
            <person name="Cen K."/>
            <person name="Zhan S."/>
            <person name="Wang C."/>
        </authorList>
    </citation>
    <scope>NUCLEOTIDE SEQUENCE [LARGE SCALE GENOMIC DNA]</scope>
    <source>
        <strain evidence="2 3">RCEF 264</strain>
    </source>
</reference>
<accession>A0A167Z9W1</accession>
<sequence length="453" mass="50508">MSGISLPTAEAHWTRLIRAHNLETVSIHDGQYKKSASEATFQQYLLLRILAYEVKGPDDFVDAEWVDADSLKRAKNHLRASATITQFDQFLLAILDRKTRKSHANQFRSLGAFALARQYQIALTDVVELPVSNARPKLEFTPKTRAGKLLQQQQASMAAAGAGPSTPKTPTPSYSYGARAREDSVDDLNLDDIQLSESDLSSSFGSSNDPDNTMRTDELSPFATLDRELALLVPSVPDEQIVNVALLAFLDALNIHCLDVHGDWSSHRGRFVFQRPQGPKIYEARVDGYLRRAADDSIRAIVEVKPFLRNAFKSQQIQLQEGSQMAAWICHYPPEELEACRAKGTRMKRLLISQDSDEIFLNFAVFYAEYVDFVRGVRVPDTATRQQGNDGGRGKGAANIKGKAPRGIKGQGGGEDRTFLRIHEYGPFSVFKRNHVKMLGEYLLAFCIAECGR</sequence>
<comment type="caution">
    <text evidence="2">The sequence shown here is derived from an EMBL/GenBank/DDBJ whole genome shotgun (WGS) entry which is preliminary data.</text>
</comment>
<keyword evidence="3" id="KW-1185">Reference proteome</keyword>
<proteinExistence type="predicted"/>
<dbReference type="AlphaFoldDB" id="A0A167Z9W1"/>
<dbReference type="OrthoDB" id="3508621at2759"/>
<dbReference type="STRING" id="1081102.A0A167Z9W1"/>
<evidence type="ECO:0000256" key="1">
    <source>
        <dbReference type="SAM" id="MobiDB-lite"/>
    </source>
</evidence>
<evidence type="ECO:0000313" key="2">
    <source>
        <dbReference type="EMBL" id="OAA67257.1"/>
    </source>
</evidence>
<evidence type="ECO:0000313" key="3">
    <source>
        <dbReference type="Proteomes" id="UP000076874"/>
    </source>
</evidence>
<feature type="region of interest" description="Disordered" evidence="1">
    <location>
        <begin position="383"/>
        <end position="413"/>
    </location>
</feature>
<protein>
    <submittedName>
        <fullName evidence="2">Uncharacterized protein</fullName>
    </submittedName>
</protein>
<dbReference type="Proteomes" id="UP000076874">
    <property type="component" value="Unassembled WGS sequence"/>
</dbReference>
<gene>
    <name evidence="2" type="ORF">SPI_01833</name>
</gene>
<name>A0A167Z9W1_9HYPO</name>
<dbReference type="EMBL" id="AZHD01000002">
    <property type="protein sequence ID" value="OAA67257.1"/>
    <property type="molecule type" value="Genomic_DNA"/>
</dbReference>
<organism evidence="2 3">
    <name type="scientific">Niveomyces insectorum RCEF 264</name>
    <dbReference type="NCBI Taxonomy" id="1081102"/>
    <lineage>
        <taxon>Eukaryota</taxon>
        <taxon>Fungi</taxon>
        <taxon>Dikarya</taxon>
        <taxon>Ascomycota</taxon>
        <taxon>Pezizomycotina</taxon>
        <taxon>Sordariomycetes</taxon>
        <taxon>Hypocreomycetidae</taxon>
        <taxon>Hypocreales</taxon>
        <taxon>Cordycipitaceae</taxon>
        <taxon>Niveomyces</taxon>
    </lineage>
</organism>
<feature type="region of interest" description="Disordered" evidence="1">
    <location>
        <begin position="151"/>
        <end position="177"/>
    </location>
</feature>